<protein>
    <submittedName>
        <fullName evidence="1">Uncharacterized protein</fullName>
    </submittedName>
</protein>
<sequence>METTTIEQILADIQSAAKAKKWTCCTYRINTDKGVFSLGVKAYGKWAQRVECCAVVDTVPEQKTWRAFNAAFHDSVNSIIRSL</sequence>
<evidence type="ECO:0000313" key="1">
    <source>
        <dbReference type="EMBL" id="CAB4161657.1"/>
    </source>
</evidence>
<gene>
    <name evidence="1" type="ORF">UFOVP761_13</name>
</gene>
<reference evidence="1" key="1">
    <citation type="submission" date="2020-04" db="EMBL/GenBank/DDBJ databases">
        <authorList>
            <person name="Chiriac C."/>
            <person name="Salcher M."/>
            <person name="Ghai R."/>
            <person name="Kavagutti S V."/>
        </authorList>
    </citation>
    <scope>NUCLEOTIDE SEQUENCE</scope>
</reference>
<name>A0A6J5NRM3_9CAUD</name>
<dbReference type="EMBL" id="LR796718">
    <property type="protein sequence ID" value="CAB4161657.1"/>
    <property type="molecule type" value="Genomic_DNA"/>
</dbReference>
<organism evidence="1">
    <name type="scientific">uncultured Caudovirales phage</name>
    <dbReference type="NCBI Taxonomy" id="2100421"/>
    <lineage>
        <taxon>Viruses</taxon>
        <taxon>Duplodnaviria</taxon>
        <taxon>Heunggongvirae</taxon>
        <taxon>Uroviricota</taxon>
        <taxon>Caudoviricetes</taxon>
        <taxon>Peduoviridae</taxon>
        <taxon>Maltschvirus</taxon>
        <taxon>Maltschvirus maltsch</taxon>
    </lineage>
</organism>
<proteinExistence type="predicted"/>
<accession>A0A6J5NRM3</accession>